<dbReference type="Pfam" id="PF06737">
    <property type="entry name" value="Transglycosylas"/>
    <property type="match status" value="1"/>
</dbReference>
<evidence type="ECO:0000256" key="2">
    <source>
        <dbReference type="ARBA" id="ARBA00022729"/>
    </source>
</evidence>
<comment type="similarity">
    <text evidence="1">Belongs to the transglycosylase family. Rpf subfamily.</text>
</comment>
<evidence type="ECO:0000256" key="1">
    <source>
        <dbReference type="ARBA" id="ARBA00010830"/>
    </source>
</evidence>
<feature type="domain" description="G5" evidence="4">
    <location>
        <begin position="210"/>
        <end position="290"/>
    </location>
</feature>
<accession>A0A939LNY8</accession>
<reference evidence="5" key="1">
    <citation type="submission" date="2021-03" db="EMBL/GenBank/DDBJ databases">
        <title>Actinotalea soli sp. nov., isolated from soil.</title>
        <authorList>
            <person name="Ping W."/>
            <person name="Zhang J."/>
        </authorList>
    </citation>
    <scope>NUCLEOTIDE SEQUENCE</scope>
    <source>
        <strain evidence="5">BY-33</strain>
    </source>
</reference>
<evidence type="ECO:0000313" key="5">
    <source>
        <dbReference type="EMBL" id="MBO1752007.1"/>
    </source>
</evidence>
<keyword evidence="3" id="KW-0378">Hydrolase</keyword>
<dbReference type="Pfam" id="PF07501">
    <property type="entry name" value="G5"/>
    <property type="match status" value="1"/>
</dbReference>
<dbReference type="GO" id="GO:0016787">
    <property type="term" value="F:hydrolase activity"/>
    <property type="evidence" value="ECO:0007669"/>
    <property type="project" value="UniProtKB-KW"/>
</dbReference>
<dbReference type="Proteomes" id="UP000664209">
    <property type="component" value="Unassembled WGS sequence"/>
</dbReference>
<dbReference type="InterPro" id="IPR010618">
    <property type="entry name" value="RPF"/>
</dbReference>
<dbReference type="RefSeq" id="WP_208055699.1">
    <property type="nucleotide sequence ID" value="NZ_JAGEMK010000004.1"/>
</dbReference>
<keyword evidence="2" id="KW-0732">Signal</keyword>
<dbReference type="InterPro" id="IPR007137">
    <property type="entry name" value="DUF348"/>
</dbReference>
<evidence type="ECO:0000313" key="6">
    <source>
        <dbReference type="Proteomes" id="UP000664209"/>
    </source>
</evidence>
<dbReference type="SUPFAM" id="SSF53955">
    <property type="entry name" value="Lysozyme-like"/>
    <property type="match status" value="1"/>
</dbReference>
<name>A0A939LNY8_9CELL</name>
<dbReference type="InterPro" id="IPR023346">
    <property type="entry name" value="Lysozyme-like_dom_sf"/>
</dbReference>
<dbReference type="Gene3D" id="2.20.230.10">
    <property type="entry name" value="Resuscitation-promoting factor rpfb"/>
    <property type="match status" value="1"/>
</dbReference>
<dbReference type="AlphaFoldDB" id="A0A939LNY8"/>
<keyword evidence="6" id="KW-1185">Reference proteome</keyword>
<dbReference type="CDD" id="cd13925">
    <property type="entry name" value="RPF"/>
    <property type="match status" value="1"/>
</dbReference>
<evidence type="ECO:0000259" key="4">
    <source>
        <dbReference type="PROSITE" id="PS51109"/>
    </source>
</evidence>
<comment type="caution">
    <text evidence="5">The sequence shown here is derived from an EMBL/GenBank/DDBJ whole genome shotgun (WGS) entry which is preliminary data.</text>
</comment>
<evidence type="ECO:0000256" key="3">
    <source>
        <dbReference type="ARBA" id="ARBA00022801"/>
    </source>
</evidence>
<sequence>MIPTPGERALPGRLRLVAQALVLGLVVAGTSAFAVLHQTVVLEVDGERTTVSTFGRTVADVLAAEGVEVGDRDLVVPAVDASLVGAEEVLVRHAREVVVEVDGEERTVWSTALTVGEVLAELGLRDDGVRASASRSAPLGRDGVPTDAAMLQLSTPKAVHLVVDGETSELSTAALTVGEALREAGTVLGPYDQLSVPLDTPLADGLAVMITRAVPVTRSETSTEPFETLRTDDPGLDEGTEVVSVRGSEGSRVVTYVAYEAGGVEVARTVLGEIVLAEAVDQVVRVGTRTAPTPTVTGEGVWGALAQCESGGNPSIVSSNGLYHGLYQFSVGTWQSVGGAGLPSQASPAEQTERAMALQARSGWGQWPHCSSVLGLR</sequence>
<dbReference type="Gene3D" id="1.10.530.10">
    <property type="match status" value="1"/>
</dbReference>
<organism evidence="5 6">
    <name type="scientific">Actinotalea soli</name>
    <dbReference type="NCBI Taxonomy" id="2819234"/>
    <lineage>
        <taxon>Bacteria</taxon>
        <taxon>Bacillati</taxon>
        <taxon>Actinomycetota</taxon>
        <taxon>Actinomycetes</taxon>
        <taxon>Micrococcales</taxon>
        <taxon>Cellulomonadaceae</taxon>
        <taxon>Actinotalea</taxon>
    </lineage>
</organism>
<protein>
    <submittedName>
        <fullName evidence="5">DUF348 domain-containing protein</fullName>
    </submittedName>
</protein>
<dbReference type="InterPro" id="IPR011098">
    <property type="entry name" value="G5_dom"/>
</dbReference>
<dbReference type="PROSITE" id="PS51109">
    <property type="entry name" value="G5"/>
    <property type="match status" value="1"/>
</dbReference>
<proteinExistence type="inferred from homology"/>
<dbReference type="SMART" id="SM01208">
    <property type="entry name" value="G5"/>
    <property type="match status" value="1"/>
</dbReference>
<gene>
    <name evidence="5" type="ORF">J4G33_09350</name>
</gene>
<dbReference type="Pfam" id="PF03990">
    <property type="entry name" value="DUF348"/>
    <property type="match status" value="3"/>
</dbReference>
<dbReference type="EMBL" id="JAGEMK010000004">
    <property type="protein sequence ID" value="MBO1752007.1"/>
    <property type="molecule type" value="Genomic_DNA"/>
</dbReference>